<dbReference type="InterPro" id="IPR024079">
    <property type="entry name" value="MetalloPept_cat_dom_sf"/>
</dbReference>
<dbReference type="PANTHER" id="PTHR33683:SF46">
    <property type="entry name" value="SUSHI DOMAIN-CONTAINING PROTEIN"/>
    <property type="match status" value="1"/>
</dbReference>
<dbReference type="EMBL" id="CM000646">
    <property type="protein sequence ID" value="EED89945.1"/>
    <property type="molecule type" value="Genomic_DNA"/>
</dbReference>
<dbReference type="GO" id="GO:0008237">
    <property type="term" value="F:metallopeptidase activity"/>
    <property type="evidence" value="ECO:0007669"/>
    <property type="project" value="InterPro"/>
</dbReference>
<dbReference type="HOGENOM" id="CLU_343090_0_0_1"/>
<proteinExistence type="predicted"/>
<dbReference type="SUPFAM" id="SSF55486">
    <property type="entry name" value="Metalloproteases ('zincins'), catalytic domain"/>
    <property type="match status" value="1"/>
</dbReference>
<reference evidence="3 4" key="2">
    <citation type="journal article" date="2008" name="Nature">
        <title>The Phaeodactylum genome reveals the evolutionary history of diatom genomes.</title>
        <authorList>
            <person name="Bowler C."/>
            <person name="Allen A.E."/>
            <person name="Badger J.H."/>
            <person name="Grimwood J."/>
            <person name="Jabbari K."/>
            <person name="Kuo A."/>
            <person name="Maheswari U."/>
            <person name="Martens C."/>
            <person name="Maumus F."/>
            <person name="Otillar R.P."/>
            <person name="Rayko E."/>
            <person name="Salamov A."/>
            <person name="Vandepoele K."/>
            <person name="Beszteri B."/>
            <person name="Gruber A."/>
            <person name="Heijde M."/>
            <person name="Katinka M."/>
            <person name="Mock T."/>
            <person name="Valentin K."/>
            <person name="Verret F."/>
            <person name="Berges J.A."/>
            <person name="Brownlee C."/>
            <person name="Cadoret J.P."/>
            <person name="Chiovitti A."/>
            <person name="Choi C.J."/>
            <person name="Coesel S."/>
            <person name="De Martino A."/>
            <person name="Detter J.C."/>
            <person name="Durkin C."/>
            <person name="Falciatore A."/>
            <person name="Fournet J."/>
            <person name="Haruta M."/>
            <person name="Huysman M.J."/>
            <person name="Jenkins B.D."/>
            <person name="Jiroutova K."/>
            <person name="Jorgensen R.E."/>
            <person name="Joubert Y."/>
            <person name="Kaplan A."/>
            <person name="Kroger N."/>
            <person name="Kroth P.G."/>
            <person name="La Roche J."/>
            <person name="Lindquist E."/>
            <person name="Lommer M."/>
            <person name="Martin-Jezequel V."/>
            <person name="Lopez P.J."/>
            <person name="Lucas S."/>
            <person name="Mangogna M."/>
            <person name="McGinnis K."/>
            <person name="Medlin L.K."/>
            <person name="Montsant A."/>
            <person name="Oudot-Le Secq M.P."/>
            <person name="Napoli C."/>
            <person name="Obornik M."/>
            <person name="Parker M.S."/>
            <person name="Petit J.L."/>
            <person name="Porcel B.M."/>
            <person name="Poulsen N."/>
            <person name="Robison M."/>
            <person name="Rychlewski L."/>
            <person name="Rynearson T.A."/>
            <person name="Schmutz J."/>
            <person name="Shapiro H."/>
            <person name="Siaut M."/>
            <person name="Stanley M."/>
            <person name="Sussman M.R."/>
            <person name="Taylor A.R."/>
            <person name="Vardi A."/>
            <person name="von Dassow P."/>
            <person name="Vyverman W."/>
            <person name="Willis A."/>
            <person name="Wyrwicz L.S."/>
            <person name="Rokhsar D.S."/>
            <person name="Weissenbach J."/>
            <person name="Armbrust E.V."/>
            <person name="Green B.R."/>
            <person name="Van de Peer Y."/>
            <person name="Grigoriev I.V."/>
        </authorList>
    </citation>
    <scope>NUCLEOTIDE SEQUENCE [LARGE SCALE GENOMIC DNA]</scope>
    <source>
        <strain evidence="3 4">CCMP1335</strain>
    </source>
</reference>
<feature type="signal peptide" evidence="2">
    <location>
        <begin position="1"/>
        <end position="23"/>
    </location>
</feature>
<evidence type="ECO:0000313" key="4">
    <source>
        <dbReference type="Proteomes" id="UP000001449"/>
    </source>
</evidence>
<feature type="compositionally biased region" description="Basic and acidic residues" evidence="1">
    <location>
        <begin position="326"/>
        <end position="337"/>
    </location>
</feature>
<protein>
    <submittedName>
        <fullName evidence="3">Uncharacterized protein</fullName>
    </submittedName>
</protein>
<feature type="region of interest" description="Disordered" evidence="1">
    <location>
        <begin position="152"/>
        <end position="188"/>
    </location>
</feature>
<keyword evidence="2" id="KW-0732">Signal</keyword>
<dbReference type="AlphaFoldDB" id="B8C8W5"/>
<dbReference type="Gene3D" id="3.40.390.10">
    <property type="entry name" value="Collagenase (Catalytic Domain)"/>
    <property type="match status" value="1"/>
</dbReference>
<dbReference type="KEGG" id="tps:THAPSDRAFT_8613"/>
<evidence type="ECO:0000256" key="1">
    <source>
        <dbReference type="SAM" id="MobiDB-lite"/>
    </source>
</evidence>
<name>B8C8W5_THAPS</name>
<evidence type="ECO:0000313" key="3">
    <source>
        <dbReference type="EMBL" id="EED89945.1"/>
    </source>
</evidence>
<keyword evidence="4" id="KW-1185">Reference proteome</keyword>
<gene>
    <name evidence="3" type="ORF">THAPSDRAFT_8613</name>
</gene>
<feature type="region of interest" description="Disordered" evidence="1">
    <location>
        <begin position="318"/>
        <end position="351"/>
    </location>
</feature>
<accession>B8C8W5</accession>
<feature type="region of interest" description="Disordered" evidence="1">
    <location>
        <begin position="375"/>
        <end position="396"/>
    </location>
</feature>
<dbReference type="RefSeq" id="XP_002292749.1">
    <property type="nucleotide sequence ID" value="XM_002292713.1"/>
</dbReference>
<dbReference type="PANTHER" id="PTHR33683">
    <property type="entry name" value="1, PUTATIVE-RELATED"/>
    <property type="match status" value="1"/>
</dbReference>
<dbReference type="Proteomes" id="UP000001449">
    <property type="component" value="Chromosome 10"/>
</dbReference>
<dbReference type="InParanoid" id="B8C8W5"/>
<dbReference type="Pfam" id="PF13688">
    <property type="entry name" value="Reprolysin_5"/>
    <property type="match status" value="1"/>
</dbReference>
<dbReference type="GeneID" id="7449352"/>
<evidence type="ECO:0000256" key="2">
    <source>
        <dbReference type="SAM" id="SignalP"/>
    </source>
</evidence>
<organism evidence="3 4">
    <name type="scientific">Thalassiosira pseudonana</name>
    <name type="common">Marine diatom</name>
    <name type="synonym">Cyclotella nana</name>
    <dbReference type="NCBI Taxonomy" id="35128"/>
    <lineage>
        <taxon>Eukaryota</taxon>
        <taxon>Sar</taxon>
        <taxon>Stramenopiles</taxon>
        <taxon>Ochrophyta</taxon>
        <taxon>Bacillariophyta</taxon>
        <taxon>Coscinodiscophyceae</taxon>
        <taxon>Thalassiosirophycidae</taxon>
        <taxon>Thalassiosirales</taxon>
        <taxon>Thalassiosiraceae</taxon>
        <taxon>Thalassiosira</taxon>
    </lineage>
</organism>
<dbReference type="PaxDb" id="35128-Thaps8613"/>
<feature type="chain" id="PRO_5002869611" evidence="2">
    <location>
        <begin position="24"/>
        <end position="985"/>
    </location>
</feature>
<sequence length="985" mass="106068">MKFHPKPIIYGIGLLLLQHSVYALAGFEDDVLGVKKLPIASKAKAVNRYTGSTGSRRSIVDAADVDINNNNNNNGDTVSAISTNGFQSDVLGVHLPGTGTPITSNTSHHQSPRRRRLTSIDSIINALNDDVAKGILKPSFTMVVDVVDTAAGTDTGTDASEGGIGQSDFGSGEGSGNIFDFETSPSDASNINDGTTPSSFEIDVTLANPSVTKSTTYSIHGGPSRPITNILNLDDTTLLVSSKLDEDGSTSRSGDFCILAVNSTAGSVEGIIKKNGWSLMNLESNLDESTVKDESVVTKLVAREVVVEDREWACGVEEGGTSGGRMLHEDHDHEHHDHGHHSHHHHDHSDPNFDFLSNLNANLGSKLGSNAKVQFSSRNLRSRGHDTNNTDSDSANRRLYATDNFPDLYSYQVDLYIEIDQGFVDNHGSMDAAITYVNVLVTAISSIYEEEIDTHLNVLHIALSIVYDAVTNTQEAIDLMKETYAADTWHYKDGSHDPDLHHAFIFRSIGGGIASLKAVCSSQIGYGVSSGMVGSLAQAQSGAMYWVRLLKLCSILIPPTIFSNVLCYNPRSAFSGHNFGAYHTHDANAWDPLIDSCGLNTCNGVSTGEATEESQTLLYRLEDIGMRGIETISTIGQTILVLYRLEPTPNELPNSCYSPFGMMFNVQASNDIILTSMSVQLSNGASNVVTVYTARGTYADKATNPASWTQVFSSSFDVSDWDFVTISFEDITLINGTVQTFYVASTNEIIATNPNPTDDNLASDRNLLLLSEGRYLNDDATEFGGASSTPFSCDCYMEGSCTTKTCNRDTGKCLDTLVMEDNCCGNGICEVGESECASDCGPFQVVTPGCSSCYVPEGMMFDVEAVNDIILTSLNVQLSSGTNDVTVYTASRTYNEIKFTSASWTQVFTQNFSVSDRSLVSIDFNDIELSRGDIQAFYVATTGQVTATGDTTNPLANDENLKLLNPGRGVGSVAFGGGYSNVISW</sequence>
<reference evidence="3 4" key="1">
    <citation type="journal article" date="2004" name="Science">
        <title>The genome of the diatom Thalassiosira pseudonana: ecology, evolution, and metabolism.</title>
        <authorList>
            <person name="Armbrust E.V."/>
            <person name="Berges J.A."/>
            <person name="Bowler C."/>
            <person name="Green B.R."/>
            <person name="Martinez D."/>
            <person name="Putnam N.H."/>
            <person name="Zhou S."/>
            <person name="Allen A.E."/>
            <person name="Apt K.E."/>
            <person name="Bechner M."/>
            <person name="Brzezinski M.A."/>
            <person name="Chaal B.K."/>
            <person name="Chiovitti A."/>
            <person name="Davis A.K."/>
            <person name="Demarest M.S."/>
            <person name="Detter J.C."/>
            <person name="Glavina T."/>
            <person name="Goodstein D."/>
            <person name="Hadi M.Z."/>
            <person name="Hellsten U."/>
            <person name="Hildebrand M."/>
            <person name="Jenkins B.D."/>
            <person name="Jurka J."/>
            <person name="Kapitonov V.V."/>
            <person name="Kroger N."/>
            <person name="Lau W.W."/>
            <person name="Lane T.W."/>
            <person name="Larimer F.W."/>
            <person name="Lippmeier J.C."/>
            <person name="Lucas S."/>
            <person name="Medina M."/>
            <person name="Montsant A."/>
            <person name="Obornik M."/>
            <person name="Parker M.S."/>
            <person name="Palenik B."/>
            <person name="Pazour G.J."/>
            <person name="Richardson P.M."/>
            <person name="Rynearson T.A."/>
            <person name="Saito M.A."/>
            <person name="Schwartz D.C."/>
            <person name="Thamatrakoln K."/>
            <person name="Valentin K."/>
            <person name="Vardi A."/>
            <person name="Wilkerson F.P."/>
            <person name="Rokhsar D.S."/>
        </authorList>
    </citation>
    <scope>NUCLEOTIDE SEQUENCE [LARGE SCALE GENOMIC DNA]</scope>
    <source>
        <strain evidence="3 4">CCMP1335</strain>
    </source>
</reference>